<feature type="domain" description="COI1 F-box" evidence="1">
    <location>
        <begin position="5"/>
        <end position="28"/>
    </location>
</feature>
<dbReference type="RefSeq" id="XP_020431161.1">
    <property type="nucleotide sequence ID" value="XM_020579322.1"/>
</dbReference>
<accession>D3BID8</accession>
<name>D3BID8_HETP5</name>
<proteinExistence type="predicted"/>
<dbReference type="Gene3D" id="1.20.1280.50">
    <property type="match status" value="1"/>
</dbReference>
<dbReference type="GeneID" id="31363987"/>
<dbReference type="Proteomes" id="UP000001396">
    <property type="component" value="Unassembled WGS sequence"/>
</dbReference>
<comment type="caution">
    <text evidence="2">The sequence shown here is derived from an EMBL/GenBank/DDBJ whole genome shotgun (WGS) entry which is preliminary data.</text>
</comment>
<dbReference type="SUPFAM" id="SSF52047">
    <property type="entry name" value="RNI-like"/>
    <property type="match status" value="1"/>
</dbReference>
<dbReference type="FunCoup" id="D3BID8">
    <property type="interactions" value="171"/>
</dbReference>
<dbReference type="InterPro" id="IPR041567">
    <property type="entry name" value="COI1_F-box"/>
</dbReference>
<dbReference type="Pfam" id="PF18511">
    <property type="entry name" value="F-box_5"/>
    <property type="match status" value="1"/>
</dbReference>
<protein>
    <recommendedName>
        <fullName evidence="1">COI1 F-box domain-containing protein</fullName>
    </recommendedName>
</protein>
<sequence length="269" mass="31269">MNKSKIISYLEDNIDRICVSLVCKRWFNERDKYLYFNTDSIRMNNFIKEEDGNFDENEEDEEIINNRKNSPNIDDRISQNITKFYLDSYDDLLNNIKSIYGMISNSNVSILKGISSLSNLVIDYSQTLQVGSLPPNLKVLVHLGKSKISSDGVLPQSLCTLKSPISWIPFIKSLNNLTTLTLYQSDNSIITIDLSELPDSLTSLKILYFCRLISTLSPSIRYLDIHQTQYDIDEIFKNRSQYHFERLTINGYKQESLDNMKTRELKIDW</sequence>
<reference evidence="2 3" key="1">
    <citation type="journal article" date="2011" name="Genome Res.">
        <title>Phylogeny-wide analysis of social amoeba genomes highlights ancient origins for complex intercellular communication.</title>
        <authorList>
            <person name="Heidel A.J."/>
            <person name="Lawal H.M."/>
            <person name="Felder M."/>
            <person name="Schilde C."/>
            <person name="Helps N.R."/>
            <person name="Tunggal B."/>
            <person name="Rivero F."/>
            <person name="John U."/>
            <person name="Schleicher M."/>
            <person name="Eichinger L."/>
            <person name="Platzer M."/>
            <person name="Noegel A.A."/>
            <person name="Schaap P."/>
            <person name="Gloeckner G."/>
        </authorList>
    </citation>
    <scope>NUCLEOTIDE SEQUENCE [LARGE SCALE GENOMIC DNA]</scope>
    <source>
        <strain evidence="3">ATCC 26659 / Pp 5 / PN500</strain>
    </source>
</reference>
<evidence type="ECO:0000313" key="3">
    <source>
        <dbReference type="Proteomes" id="UP000001396"/>
    </source>
</evidence>
<organism evidence="2 3">
    <name type="scientific">Heterostelium pallidum (strain ATCC 26659 / Pp 5 / PN500)</name>
    <name type="common">Cellular slime mold</name>
    <name type="synonym">Polysphondylium pallidum</name>
    <dbReference type="NCBI Taxonomy" id="670386"/>
    <lineage>
        <taxon>Eukaryota</taxon>
        <taxon>Amoebozoa</taxon>
        <taxon>Evosea</taxon>
        <taxon>Eumycetozoa</taxon>
        <taxon>Dictyostelia</taxon>
        <taxon>Acytosteliales</taxon>
        <taxon>Acytosteliaceae</taxon>
        <taxon>Heterostelium</taxon>
    </lineage>
</organism>
<evidence type="ECO:0000313" key="2">
    <source>
        <dbReference type="EMBL" id="EFA79038.1"/>
    </source>
</evidence>
<dbReference type="InParanoid" id="D3BID8"/>
<dbReference type="AlphaFoldDB" id="D3BID8"/>
<gene>
    <name evidence="2" type="ORF">PPL_08508</name>
</gene>
<keyword evidence="3" id="KW-1185">Reference proteome</keyword>
<evidence type="ECO:0000259" key="1">
    <source>
        <dbReference type="Pfam" id="PF18511"/>
    </source>
</evidence>
<dbReference type="EMBL" id="ADBJ01000037">
    <property type="protein sequence ID" value="EFA79038.1"/>
    <property type="molecule type" value="Genomic_DNA"/>
</dbReference>